<dbReference type="InterPro" id="IPR050832">
    <property type="entry name" value="Bact_Acetyltransf"/>
</dbReference>
<dbReference type="Pfam" id="PF00583">
    <property type="entry name" value="Acetyltransf_1"/>
    <property type="match status" value="1"/>
</dbReference>
<dbReference type="AlphaFoldDB" id="A0A0Q0WWV2"/>
<evidence type="ECO:0000259" key="3">
    <source>
        <dbReference type="PROSITE" id="PS51186"/>
    </source>
</evidence>
<dbReference type="Proteomes" id="UP000050827">
    <property type="component" value="Unassembled WGS sequence"/>
</dbReference>
<reference evidence="4 5" key="1">
    <citation type="submission" date="2015-04" db="EMBL/GenBank/DDBJ databases">
        <title>Complete genome of flavobacterium.</title>
        <authorList>
            <person name="Kwon Y.M."/>
            <person name="Kim S.-J."/>
        </authorList>
    </citation>
    <scope>NUCLEOTIDE SEQUENCE [LARGE SCALE GENOMIC DNA]</scope>
    <source>
        <strain evidence="4 5">DK169</strain>
    </source>
</reference>
<dbReference type="CDD" id="cd04301">
    <property type="entry name" value="NAT_SF"/>
    <property type="match status" value="1"/>
</dbReference>
<evidence type="ECO:0000256" key="2">
    <source>
        <dbReference type="ARBA" id="ARBA00023315"/>
    </source>
</evidence>
<dbReference type="RefSeq" id="WP_055394244.1">
    <property type="nucleotide sequence ID" value="NZ_LCTZ01000002.1"/>
</dbReference>
<dbReference type="Gene3D" id="3.40.630.30">
    <property type="match status" value="1"/>
</dbReference>
<sequence length="183" mass="20759">MNGISFGKAKLSDALRISVLLKTVYIQTYAVEGVTFEFANFITKRFSLENIENLIQNNPSRLIIAYQNGNPVGVAEILYDSTCPIRNIAVPELSKLYVLERFYGKGVGFRLMNEAEKEVLKNGFKEFNLEVYINNVRAIAFYQRQGYTSIGKVDFPMESNTYENLVMNKLLSLESVLKNSGRS</sequence>
<evidence type="ECO:0000256" key="1">
    <source>
        <dbReference type="ARBA" id="ARBA00022679"/>
    </source>
</evidence>
<dbReference type="GO" id="GO:0016747">
    <property type="term" value="F:acyltransferase activity, transferring groups other than amino-acyl groups"/>
    <property type="evidence" value="ECO:0007669"/>
    <property type="project" value="InterPro"/>
</dbReference>
<comment type="caution">
    <text evidence="4">The sequence shown here is derived from an EMBL/GenBank/DDBJ whole genome shotgun (WGS) entry which is preliminary data.</text>
</comment>
<dbReference type="PATRIC" id="fig|1547436.3.peg.1774"/>
<name>A0A0Q0WWV2_9FLAO</name>
<dbReference type="PANTHER" id="PTHR43877:SF2">
    <property type="entry name" value="AMINOALKYLPHOSPHONATE N-ACETYLTRANSFERASE-RELATED"/>
    <property type="match status" value="1"/>
</dbReference>
<dbReference type="InterPro" id="IPR016181">
    <property type="entry name" value="Acyl_CoA_acyltransferase"/>
</dbReference>
<dbReference type="InterPro" id="IPR000182">
    <property type="entry name" value="GNAT_dom"/>
</dbReference>
<keyword evidence="1" id="KW-0808">Transferase</keyword>
<dbReference type="PROSITE" id="PS51186">
    <property type="entry name" value="GNAT"/>
    <property type="match status" value="1"/>
</dbReference>
<evidence type="ECO:0000313" key="5">
    <source>
        <dbReference type="Proteomes" id="UP000050827"/>
    </source>
</evidence>
<dbReference type="STRING" id="346185.AAY42_08625"/>
<accession>A0A0Q0WWV2</accession>
<feature type="domain" description="N-acetyltransferase" evidence="3">
    <location>
        <begin position="15"/>
        <end position="172"/>
    </location>
</feature>
<keyword evidence="5" id="KW-1185">Reference proteome</keyword>
<evidence type="ECO:0000313" key="4">
    <source>
        <dbReference type="EMBL" id="KQC29942.1"/>
    </source>
</evidence>
<dbReference type="OrthoDB" id="7205533at2"/>
<protein>
    <recommendedName>
        <fullName evidence="3">N-acetyltransferase domain-containing protein</fullName>
    </recommendedName>
</protein>
<dbReference type="PANTHER" id="PTHR43877">
    <property type="entry name" value="AMINOALKYLPHOSPHONATE N-ACETYLTRANSFERASE-RELATED-RELATED"/>
    <property type="match status" value="1"/>
</dbReference>
<proteinExistence type="predicted"/>
<keyword evidence="2" id="KW-0012">Acyltransferase</keyword>
<gene>
    <name evidence="4" type="ORF">AAY42_08625</name>
</gene>
<dbReference type="SUPFAM" id="SSF55729">
    <property type="entry name" value="Acyl-CoA N-acyltransferases (Nat)"/>
    <property type="match status" value="1"/>
</dbReference>
<organism evidence="4 5">
    <name type="scientific">Flagellimonas eckloniae</name>
    <dbReference type="NCBI Taxonomy" id="346185"/>
    <lineage>
        <taxon>Bacteria</taxon>
        <taxon>Pseudomonadati</taxon>
        <taxon>Bacteroidota</taxon>
        <taxon>Flavobacteriia</taxon>
        <taxon>Flavobacteriales</taxon>
        <taxon>Flavobacteriaceae</taxon>
        <taxon>Flagellimonas</taxon>
    </lineage>
</organism>
<dbReference type="EMBL" id="LCTZ01000002">
    <property type="protein sequence ID" value="KQC29942.1"/>
    <property type="molecule type" value="Genomic_DNA"/>
</dbReference>